<dbReference type="Proteomes" id="UP000019489">
    <property type="component" value="Unassembled WGS sequence"/>
</dbReference>
<accession>W9GAK9</accession>
<gene>
    <name evidence="1" type="ORF">N865_01785</name>
</gene>
<reference evidence="1 2" key="1">
    <citation type="submission" date="2013-08" db="EMBL/GenBank/DDBJ databases">
        <title>Intrasporangium oryzae NRRL B-24470.</title>
        <authorList>
            <person name="Liu H."/>
            <person name="Wang G."/>
        </authorList>
    </citation>
    <scope>NUCLEOTIDE SEQUENCE [LARGE SCALE GENOMIC DNA]</scope>
    <source>
        <strain evidence="1 2">NRRL B-24470</strain>
    </source>
</reference>
<proteinExistence type="predicted"/>
<dbReference type="AlphaFoldDB" id="W9GAK9"/>
<dbReference type="STRING" id="1386089.N865_01785"/>
<sequence length="312" mass="34934">MVANRLLDGGVVPFLGAGVNLCGRPETAHWERGRYLPSGSELASHLATGIGLRYPYGDSSDLLRVSQYVDVSLGNGPLYEALHAVFDADYSPTPVHRTLAAVPALIRARAAGAHCFYPLYITTNYDDALENAFRDAGEEFDLLTYIADGPSSGKFRHTRPDGTSEVILVPNSYTGLTCDERPVIAKIHGAVDRHAEQDDSFVITENHYIEYLSRSDTAQLIPVNILARMHRCNFLFLGYSLSDWNLRVILHRLWGDRGLKYNSWAVQPQPERIEEKAWARRNVELLDMRLEGYTTELDSWLTRALQPATESP</sequence>
<protein>
    <submittedName>
        <fullName evidence="1">Uncharacterized protein</fullName>
    </submittedName>
</protein>
<dbReference type="Pfam" id="PF13289">
    <property type="entry name" value="SIR2_2"/>
    <property type="match status" value="1"/>
</dbReference>
<evidence type="ECO:0000313" key="2">
    <source>
        <dbReference type="Proteomes" id="UP000019489"/>
    </source>
</evidence>
<comment type="caution">
    <text evidence="1">The sequence shown here is derived from an EMBL/GenBank/DDBJ whole genome shotgun (WGS) entry which is preliminary data.</text>
</comment>
<dbReference type="EMBL" id="AWSA01000004">
    <property type="protein sequence ID" value="EWT03221.1"/>
    <property type="molecule type" value="Genomic_DNA"/>
</dbReference>
<keyword evidence="2" id="KW-1185">Reference proteome</keyword>
<name>W9GAK9_9MICO</name>
<organism evidence="1 2">
    <name type="scientific">Intrasporangium oryzae NRRL B-24470</name>
    <dbReference type="NCBI Taxonomy" id="1386089"/>
    <lineage>
        <taxon>Bacteria</taxon>
        <taxon>Bacillati</taxon>
        <taxon>Actinomycetota</taxon>
        <taxon>Actinomycetes</taxon>
        <taxon>Micrococcales</taxon>
        <taxon>Intrasporangiaceae</taxon>
        <taxon>Intrasporangium</taxon>
    </lineage>
</organism>
<evidence type="ECO:0000313" key="1">
    <source>
        <dbReference type="EMBL" id="EWT03221.1"/>
    </source>
</evidence>